<dbReference type="Gene3D" id="1.10.10.60">
    <property type="entry name" value="Homeodomain-like"/>
    <property type="match status" value="1"/>
</dbReference>
<dbReference type="SUPFAM" id="SSF48498">
    <property type="entry name" value="Tetracyclin repressor-like, C-terminal domain"/>
    <property type="match status" value="1"/>
</dbReference>
<accession>A0A6J6XB74</accession>
<name>A0A6J6XB74_9ZZZZ</name>
<dbReference type="PANTHER" id="PTHR30055">
    <property type="entry name" value="HTH-TYPE TRANSCRIPTIONAL REGULATOR RUTR"/>
    <property type="match status" value="1"/>
</dbReference>
<dbReference type="EMBL" id="CAFAAI010000095">
    <property type="protein sequence ID" value="CAB4794680.1"/>
    <property type="molecule type" value="Genomic_DNA"/>
</dbReference>
<dbReference type="SUPFAM" id="SSF46689">
    <property type="entry name" value="Homeodomain-like"/>
    <property type="match status" value="1"/>
</dbReference>
<dbReference type="PRINTS" id="PR00455">
    <property type="entry name" value="HTHTETR"/>
</dbReference>
<dbReference type="GO" id="GO:0000976">
    <property type="term" value="F:transcription cis-regulatory region binding"/>
    <property type="evidence" value="ECO:0007669"/>
    <property type="project" value="TreeGrafter"/>
</dbReference>
<dbReference type="AlphaFoldDB" id="A0A6J6XB74"/>
<organism evidence="5">
    <name type="scientific">freshwater metagenome</name>
    <dbReference type="NCBI Taxonomy" id="449393"/>
    <lineage>
        <taxon>unclassified sequences</taxon>
        <taxon>metagenomes</taxon>
        <taxon>ecological metagenomes</taxon>
    </lineage>
</organism>
<gene>
    <name evidence="5" type="ORF">UFOPK2992_00669</name>
</gene>
<evidence type="ECO:0000313" key="5">
    <source>
        <dbReference type="EMBL" id="CAB4794680.1"/>
    </source>
</evidence>
<evidence type="ECO:0000256" key="1">
    <source>
        <dbReference type="ARBA" id="ARBA00023015"/>
    </source>
</evidence>
<keyword evidence="1" id="KW-0805">Transcription regulation</keyword>
<dbReference type="InterPro" id="IPR001647">
    <property type="entry name" value="HTH_TetR"/>
</dbReference>
<dbReference type="InterPro" id="IPR011075">
    <property type="entry name" value="TetR_C"/>
</dbReference>
<dbReference type="Pfam" id="PF16859">
    <property type="entry name" value="TetR_C_11"/>
    <property type="match status" value="1"/>
</dbReference>
<feature type="domain" description="HTH tetR-type" evidence="4">
    <location>
        <begin position="32"/>
        <end position="92"/>
    </location>
</feature>
<dbReference type="PROSITE" id="PS01081">
    <property type="entry name" value="HTH_TETR_1"/>
    <property type="match status" value="1"/>
</dbReference>
<evidence type="ECO:0000256" key="2">
    <source>
        <dbReference type="ARBA" id="ARBA00023125"/>
    </source>
</evidence>
<dbReference type="Pfam" id="PF00440">
    <property type="entry name" value="TetR_N"/>
    <property type="match status" value="1"/>
</dbReference>
<dbReference type="PROSITE" id="PS50977">
    <property type="entry name" value="HTH_TETR_2"/>
    <property type="match status" value="1"/>
</dbReference>
<evidence type="ECO:0000256" key="3">
    <source>
        <dbReference type="ARBA" id="ARBA00023163"/>
    </source>
</evidence>
<dbReference type="InterPro" id="IPR050109">
    <property type="entry name" value="HTH-type_TetR-like_transc_reg"/>
</dbReference>
<evidence type="ECO:0000259" key="4">
    <source>
        <dbReference type="PROSITE" id="PS50977"/>
    </source>
</evidence>
<dbReference type="InterPro" id="IPR023772">
    <property type="entry name" value="DNA-bd_HTH_TetR-type_CS"/>
</dbReference>
<dbReference type="Gene3D" id="1.10.357.10">
    <property type="entry name" value="Tetracycline Repressor, domain 2"/>
    <property type="match status" value="1"/>
</dbReference>
<dbReference type="InterPro" id="IPR009057">
    <property type="entry name" value="Homeodomain-like_sf"/>
</dbReference>
<dbReference type="PANTHER" id="PTHR30055:SF148">
    <property type="entry name" value="TETR-FAMILY TRANSCRIPTIONAL REGULATOR"/>
    <property type="match status" value="1"/>
</dbReference>
<dbReference type="GO" id="GO:0003700">
    <property type="term" value="F:DNA-binding transcription factor activity"/>
    <property type="evidence" value="ECO:0007669"/>
    <property type="project" value="TreeGrafter"/>
</dbReference>
<proteinExistence type="predicted"/>
<reference evidence="5" key="1">
    <citation type="submission" date="2020-05" db="EMBL/GenBank/DDBJ databases">
        <authorList>
            <person name="Chiriac C."/>
            <person name="Salcher M."/>
            <person name="Ghai R."/>
            <person name="Kavagutti S V."/>
        </authorList>
    </citation>
    <scope>NUCLEOTIDE SEQUENCE</scope>
</reference>
<sequence length="206" mass="22747">MARTVAPLAPLTPLAPVNDTAVSRKPGRPREARCDQAILTATLDILREGGVVGLSIDAVAARAGVGKATIYRRWSSKEALVLEALQADTEPIEVPDYGNLRRELETYFDQIIDRFATSGSSDVLPHLIEAACYDAEVRASLDEYIKQRQKPLLAILRRASQRGDLSPDVDRNVMVEILVGPVMYRRLLTGGRIDRAFVRKLLDLVL</sequence>
<keyword evidence="3" id="KW-0804">Transcription</keyword>
<dbReference type="InterPro" id="IPR036271">
    <property type="entry name" value="Tet_transcr_reg_TetR-rel_C_sf"/>
</dbReference>
<protein>
    <submittedName>
        <fullName evidence="5">Unannotated protein</fullName>
    </submittedName>
</protein>
<keyword evidence="2" id="KW-0238">DNA-binding</keyword>